<reference evidence="2" key="1">
    <citation type="journal article" date="2019" name="Int. J. Syst. Evol. Microbiol.">
        <title>The Global Catalogue of Microorganisms (GCM) 10K type strain sequencing project: providing services to taxonomists for standard genome sequencing and annotation.</title>
        <authorList>
            <consortium name="The Broad Institute Genomics Platform"/>
            <consortium name="The Broad Institute Genome Sequencing Center for Infectious Disease"/>
            <person name="Wu L."/>
            <person name="Ma J."/>
        </authorList>
    </citation>
    <scope>NUCLEOTIDE SEQUENCE [LARGE SCALE GENOMIC DNA]</scope>
    <source>
        <strain evidence="2">CECT 7698</strain>
    </source>
</reference>
<proteinExistence type="predicted"/>
<gene>
    <name evidence="1" type="ORF">ACFOEV_16655</name>
</gene>
<dbReference type="EMBL" id="JBHRUG010000031">
    <property type="protein sequence ID" value="MFC3285230.1"/>
    <property type="molecule type" value="Genomic_DNA"/>
</dbReference>
<dbReference type="Proteomes" id="UP001595579">
    <property type="component" value="Unassembled WGS sequence"/>
</dbReference>
<protein>
    <submittedName>
        <fullName evidence="1">Uncharacterized protein</fullName>
    </submittedName>
</protein>
<sequence>MAKLRHRDDMMSVSELSHYLAAGNTPIVEVLSLDGIYVVRLHHSHGMAQLVDEHGDVMRFTGTGRVSDLLGPMGIKHGILTWADQLGDEMIGIPSQSISPEEALAHGTRIAFR</sequence>
<evidence type="ECO:0000313" key="2">
    <source>
        <dbReference type="Proteomes" id="UP001595579"/>
    </source>
</evidence>
<keyword evidence="2" id="KW-1185">Reference proteome</keyword>
<evidence type="ECO:0000313" key="1">
    <source>
        <dbReference type="EMBL" id="MFC3285230.1"/>
    </source>
</evidence>
<name>A0ABV7LSH9_9GAMM</name>
<dbReference type="RefSeq" id="WP_386775962.1">
    <property type="nucleotide sequence ID" value="NZ_JBHRUG010000031.1"/>
</dbReference>
<comment type="caution">
    <text evidence="1">The sequence shown here is derived from an EMBL/GenBank/DDBJ whole genome shotgun (WGS) entry which is preliminary data.</text>
</comment>
<organism evidence="1 2">
    <name type="scientific">Litchfieldella rifensis</name>
    <dbReference type="NCBI Taxonomy" id="762643"/>
    <lineage>
        <taxon>Bacteria</taxon>
        <taxon>Pseudomonadati</taxon>
        <taxon>Pseudomonadota</taxon>
        <taxon>Gammaproteobacteria</taxon>
        <taxon>Oceanospirillales</taxon>
        <taxon>Halomonadaceae</taxon>
        <taxon>Litchfieldella</taxon>
    </lineage>
</organism>
<accession>A0ABV7LSH9</accession>